<sequence>MPFVNIKIPQGALSRAQKAEIVHSITGLFVHYFGEAARPHTMVLIEEVGDGGYGRADEVFVVPDAYRARDSLT</sequence>
<dbReference type="InterPro" id="IPR014347">
    <property type="entry name" value="Tautomerase/MIF_sf"/>
</dbReference>
<dbReference type="InterPro" id="IPR004370">
    <property type="entry name" value="4-OT-like_dom"/>
</dbReference>
<dbReference type="PANTHER" id="PTHR35530:SF2">
    <property type="entry name" value="BSL4019 PROTEIN"/>
    <property type="match status" value="1"/>
</dbReference>
<keyword evidence="5" id="KW-1185">Reference proteome</keyword>
<dbReference type="STRING" id="1803665.GCA_001641335_01969"/>
<gene>
    <name evidence="4" type="ORF">FBZ96_102561</name>
</gene>
<comment type="similarity">
    <text evidence="1">Belongs to the 4-oxalocrotonate tautomerase family.</text>
</comment>
<dbReference type="Proteomes" id="UP000319949">
    <property type="component" value="Unassembled WGS sequence"/>
</dbReference>
<evidence type="ECO:0000313" key="4">
    <source>
        <dbReference type="EMBL" id="TWB04087.1"/>
    </source>
</evidence>
<dbReference type="EMBL" id="VITK01000002">
    <property type="protein sequence ID" value="TWB04087.1"/>
    <property type="molecule type" value="Genomic_DNA"/>
</dbReference>
<comment type="caution">
    <text evidence="4">The sequence shown here is derived from an EMBL/GenBank/DDBJ whole genome shotgun (WGS) entry which is preliminary data.</text>
</comment>
<proteinExistence type="inferred from homology"/>
<name>A0A560E413_9BRAD</name>
<dbReference type="PANTHER" id="PTHR35530">
    <property type="entry name" value="TAUTOMERASE-RELATED"/>
    <property type="match status" value="1"/>
</dbReference>
<dbReference type="SUPFAM" id="SSF55331">
    <property type="entry name" value="Tautomerase/MIF"/>
    <property type="match status" value="1"/>
</dbReference>
<evidence type="ECO:0000256" key="1">
    <source>
        <dbReference type="ARBA" id="ARBA00006723"/>
    </source>
</evidence>
<evidence type="ECO:0000256" key="2">
    <source>
        <dbReference type="ARBA" id="ARBA00023235"/>
    </source>
</evidence>
<accession>A0A560E413</accession>
<feature type="domain" description="4-oxalocrotonate tautomerase-like" evidence="3">
    <location>
        <begin position="2"/>
        <end position="60"/>
    </location>
</feature>
<organism evidence="4 5">
    <name type="scientific">Bradyrhizobium stylosanthis</name>
    <dbReference type="NCBI Taxonomy" id="1803665"/>
    <lineage>
        <taxon>Bacteria</taxon>
        <taxon>Pseudomonadati</taxon>
        <taxon>Pseudomonadota</taxon>
        <taxon>Alphaproteobacteria</taxon>
        <taxon>Hyphomicrobiales</taxon>
        <taxon>Nitrobacteraceae</taxon>
        <taxon>Bradyrhizobium</taxon>
    </lineage>
</organism>
<keyword evidence="2" id="KW-0413">Isomerase</keyword>
<reference evidence="4 5" key="1">
    <citation type="submission" date="2019-06" db="EMBL/GenBank/DDBJ databases">
        <title>Genomic Encyclopedia of Type Strains, Phase IV (KMG-V): Genome sequencing to study the core and pangenomes of soil and plant-associated prokaryotes.</title>
        <authorList>
            <person name="Whitman W."/>
        </authorList>
    </citation>
    <scope>NUCLEOTIDE SEQUENCE [LARGE SCALE GENOMIC DNA]</scope>
    <source>
        <strain evidence="4 5">BR 510</strain>
    </source>
</reference>
<dbReference type="AlphaFoldDB" id="A0A560E413"/>
<dbReference type="RefSeq" id="WP_063684201.1">
    <property type="nucleotide sequence ID" value="NZ_LVEM01000001.1"/>
</dbReference>
<dbReference type="Pfam" id="PF01361">
    <property type="entry name" value="Tautomerase"/>
    <property type="match status" value="1"/>
</dbReference>
<dbReference type="GO" id="GO:0016853">
    <property type="term" value="F:isomerase activity"/>
    <property type="evidence" value="ECO:0007669"/>
    <property type="project" value="UniProtKB-KW"/>
</dbReference>
<dbReference type="Gene3D" id="3.30.429.10">
    <property type="entry name" value="Macrophage Migration Inhibitory Factor"/>
    <property type="match status" value="1"/>
</dbReference>
<protein>
    <submittedName>
        <fullName evidence="4">4-oxalocrotonate tautomerase</fullName>
    </submittedName>
</protein>
<dbReference type="OrthoDB" id="7867220at2"/>
<evidence type="ECO:0000313" key="5">
    <source>
        <dbReference type="Proteomes" id="UP000319949"/>
    </source>
</evidence>
<evidence type="ECO:0000259" key="3">
    <source>
        <dbReference type="Pfam" id="PF01361"/>
    </source>
</evidence>